<keyword evidence="6" id="KW-1185">Reference proteome</keyword>
<comment type="caution">
    <text evidence="5">The sequence shown here is derived from an EMBL/GenBank/DDBJ whole genome shotgun (WGS) entry which is preliminary data.</text>
</comment>
<dbReference type="SUPFAM" id="SSF55811">
    <property type="entry name" value="Nudix"/>
    <property type="match status" value="1"/>
</dbReference>
<comment type="cofactor">
    <cofactor evidence="1">
        <name>Mg(2+)</name>
        <dbReference type="ChEBI" id="CHEBI:18420"/>
    </cofactor>
</comment>
<dbReference type="PANTHER" id="PTHR43046">
    <property type="entry name" value="GDP-MANNOSE MANNOSYL HYDROLASE"/>
    <property type="match status" value="1"/>
</dbReference>
<protein>
    <submittedName>
        <fullName evidence="5">8-oxo-dGTP pyrophosphatase MutT (NUDIX family)</fullName>
    </submittedName>
</protein>
<evidence type="ECO:0000259" key="4">
    <source>
        <dbReference type="PROSITE" id="PS51462"/>
    </source>
</evidence>
<dbReference type="PROSITE" id="PS51462">
    <property type="entry name" value="NUDIX"/>
    <property type="match status" value="1"/>
</dbReference>
<keyword evidence="2" id="KW-0378">Hydrolase</keyword>
<name>A0A839S0M0_9PSEU</name>
<feature type="region of interest" description="Disordered" evidence="3">
    <location>
        <begin position="49"/>
        <end position="74"/>
    </location>
</feature>
<feature type="domain" description="Nudix hydrolase" evidence="4">
    <location>
        <begin position="20"/>
        <end position="148"/>
    </location>
</feature>
<accession>A0A839S0M0</accession>
<dbReference type="Pfam" id="PF00293">
    <property type="entry name" value="NUDIX"/>
    <property type="match status" value="1"/>
</dbReference>
<dbReference type="Gene3D" id="3.90.79.10">
    <property type="entry name" value="Nucleoside Triphosphate Pyrophosphohydrolase"/>
    <property type="match status" value="1"/>
</dbReference>
<gene>
    <name evidence="5" type="ORF">FHS23_002319</name>
</gene>
<dbReference type="RefSeq" id="WP_183652921.1">
    <property type="nucleotide sequence ID" value="NZ_JACHWU010000002.1"/>
</dbReference>
<organism evidence="5 6">
    <name type="scientific">Prauserella isguenensis</name>
    <dbReference type="NCBI Taxonomy" id="1470180"/>
    <lineage>
        <taxon>Bacteria</taxon>
        <taxon>Bacillati</taxon>
        <taxon>Actinomycetota</taxon>
        <taxon>Actinomycetes</taxon>
        <taxon>Pseudonocardiales</taxon>
        <taxon>Pseudonocardiaceae</taxon>
        <taxon>Prauserella</taxon>
    </lineage>
</organism>
<dbReference type="EMBL" id="JACHWU010000002">
    <property type="protein sequence ID" value="MBB3051296.1"/>
    <property type="molecule type" value="Genomic_DNA"/>
</dbReference>
<dbReference type="CDD" id="cd18877">
    <property type="entry name" value="NUDIX_Hydrolase"/>
    <property type="match status" value="1"/>
</dbReference>
<dbReference type="PANTHER" id="PTHR43046:SF2">
    <property type="entry name" value="8-OXO-DGTP DIPHOSPHATASE-RELATED"/>
    <property type="match status" value="1"/>
</dbReference>
<dbReference type="InterPro" id="IPR015797">
    <property type="entry name" value="NUDIX_hydrolase-like_dom_sf"/>
</dbReference>
<dbReference type="InterPro" id="IPR000086">
    <property type="entry name" value="NUDIX_hydrolase_dom"/>
</dbReference>
<dbReference type="GO" id="GO:0016787">
    <property type="term" value="F:hydrolase activity"/>
    <property type="evidence" value="ECO:0007669"/>
    <property type="project" value="UniProtKB-KW"/>
</dbReference>
<sequence>MLVGNGDGFVSCVCGRRHWGLFGAAGLLLSDPRRGVLLQHRAGWTHEGGSWALPGGAVQPDETSAQAAARETEEETAVPGEAFRVLAQRADEHGTWRYTTVLATVLGDAARPRVTNAESTALRWVPPTDVADYPLHSGFAAAWPELRGQLDRRLVLLVDAASVLGPRPGGGPNEPGGAVVWLQDRLAVLAGVGVSAGDLGLDGVAGAAHWTWWPHVVLVAGGPAAGAGARIGPVAGTEAAAAIETVAGIETVTEGDRGIGAAVRAARAARPGDHLVVVTAADRRSQPAEAEAVEAEATAVVDPAVLWRLLDACTPA</sequence>
<reference evidence="5 6" key="1">
    <citation type="submission" date="2020-08" db="EMBL/GenBank/DDBJ databases">
        <title>Genomic Encyclopedia of Type Strains, Phase III (KMG-III): the genomes of soil and plant-associated and newly described type strains.</title>
        <authorList>
            <person name="Whitman W."/>
        </authorList>
    </citation>
    <scope>NUCLEOTIDE SEQUENCE [LARGE SCALE GENOMIC DNA]</scope>
    <source>
        <strain evidence="5 6">CECT 8577</strain>
    </source>
</reference>
<dbReference type="AlphaFoldDB" id="A0A839S0M0"/>
<evidence type="ECO:0000313" key="5">
    <source>
        <dbReference type="EMBL" id="MBB3051296.1"/>
    </source>
</evidence>
<evidence type="ECO:0000256" key="2">
    <source>
        <dbReference type="ARBA" id="ARBA00022801"/>
    </source>
</evidence>
<dbReference type="Proteomes" id="UP000550714">
    <property type="component" value="Unassembled WGS sequence"/>
</dbReference>
<evidence type="ECO:0000313" key="6">
    <source>
        <dbReference type="Proteomes" id="UP000550714"/>
    </source>
</evidence>
<evidence type="ECO:0000256" key="3">
    <source>
        <dbReference type="SAM" id="MobiDB-lite"/>
    </source>
</evidence>
<evidence type="ECO:0000256" key="1">
    <source>
        <dbReference type="ARBA" id="ARBA00001946"/>
    </source>
</evidence>
<proteinExistence type="predicted"/>